<dbReference type="CDD" id="cd06268">
    <property type="entry name" value="PBP1_ABC_transporter_LIVBP-like"/>
    <property type="match status" value="1"/>
</dbReference>
<comment type="similarity">
    <text evidence="1">Belongs to the leucine-binding protein family.</text>
</comment>
<keyword evidence="5" id="KW-0732">Signal</keyword>
<evidence type="ECO:0000256" key="9">
    <source>
        <dbReference type="ARBA" id="ARBA00047899"/>
    </source>
</evidence>
<keyword evidence="15" id="KW-1185">Reference proteome</keyword>
<evidence type="ECO:0000259" key="13">
    <source>
        <dbReference type="PROSITE" id="PS50011"/>
    </source>
</evidence>
<keyword evidence="12" id="KW-1133">Transmembrane helix</keyword>
<reference evidence="14 15" key="1">
    <citation type="submission" date="2024-09" db="EMBL/GenBank/DDBJ databases">
        <title>Floridaenema gen nov. (Aerosakkonemataceae, Aerosakkonematales ord. nov., Cyanobacteria) from benthic tropical and subtropical fresh waters, with the description of four new species.</title>
        <authorList>
            <person name="Moretto J.A."/>
            <person name="Berthold D.E."/>
            <person name="Lefler F.W."/>
            <person name="Huang I.-S."/>
            <person name="Laughinghouse H. IV."/>
        </authorList>
    </citation>
    <scope>NUCLEOTIDE SEQUENCE [LARGE SCALE GENOMIC DNA]</scope>
    <source>
        <strain evidence="14 15">BLCC-F167</strain>
    </source>
</reference>
<evidence type="ECO:0000256" key="8">
    <source>
        <dbReference type="ARBA" id="ARBA00022840"/>
    </source>
</evidence>
<evidence type="ECO:0000256" key="11">
    <source>
        <dbReference type="PROSITE-ProRule" id="PRU10141"/>
    </source>
</evidence>
<evidence type="ECO:0000256" key="1">
    <source>
        <dbReference type="ARBA" id="ARBA00010062"/>
    </source>
</evidence>
<dbReference type="Pfam" id="PF13458">
    <property type="entry name" value="Peripla_BP_6"/>
    <property type="match status" value="1"/>
</dbReference>
<dbReference type="Pfam" id="PF00069">
    <property type="entry name" value="Pkinase"/>
    <property type="match status" value="1"/>
</dbReference>
<dbReference type="PROSITE" id="PS50011">
    <property type="entry name" value="PROTEIN_KINASE_DOM"/>
    <property type="match status" value="1"/>
</dbReference>
<dbReference type="SMART" id="SM00220">
    <property type="entry name" value="S_TKc"/>
    <property type="match status" value="1"/>
</dbReference>
<dbReference type="InterPro" id="IPR011009">
    <property type="entry name" value="Kinase-like_dom_sf"/>
</dbReference>
<keyword evidence="6 11" id="KW-0547">Nucleotide-binding</keyword>
<dbReference type="EC" id="2.7.11.1" evidence="2"/>
<dbReference type="InterPro" id="IPR028081">
    <property type="entry name" value="Leu-bd"/>
</dbReference>
<keyword evidence="4" id="KW-0808">Transferase</keyword>
<sequence length="757" mass="83312">MLGKLLGARYQIMEVLGAGGFGETYIAEDRQRPGHPKCVVKRFRPTNQNTSFLTVARRLFYTEAETLEKLGRHDQIPRLLAYFEEEKEFYLVQEFIEGRSLSDELRTNQKQSEAYVINLLEDVLGILSYVHNQGVIHRDIKPSNLIRRKSDGKLVLIDFGAVKSIETQMADEPKDRMELTVGIGTQGYMPCEQLAGKPKFNSDIYALGMIAVKALTGLQPLQLPSSPQTNELIWQNHAQVSPNLAAIIDRMIRYHWSDRYQSVFQVLEALGQISSPVPHTELPSEVKQTQRKAKRLLVFSIGVAAVITLVILAGKVLIPLFSNRHATNSLFKTNNPSDAAGDRISFGTKSLTPWQINSYKQEGIDLIKSGSYQPAIWALEKAREVNRSDPETLIYLNNARIGNAKTYSIAVIFPLVNSPQSALEMLRGVAQVQEEINAGGGINGIPLKVGIANDDNQPKIAQSVAQELVKNPEILGVVGHGISDTTLAAASVYQETELVAISPISSAVQLSGFGGYIFRTMPSDRFTARALSNYMLTRLNKQKVVVFYNSASLYSKSLKDEFKNALFYAEKGKILTEVDLAKPDFNPRASVEQAIKKGAEAIMLVPSSDVADRALQVVNINRRRLNLLAGEAFYSDKTLQIGAEDAEGMVLAIPGNITGEKGKLFQNKGLEIWGGNVNWRTALAYDATQALIAAIGKNPTRQGVQRSLSAPDFTISGATGDVSFRSTGDREAPVQLVIITPKTPGKSDNGYQFTPLK</sequence>
<evidence type="ECO:0000256" key="6">
    <source>
        <dbReference type="ARBA" id="ARBA00022741"/>
    </source>
</evidence>
<dbReference type="InterPro" id="IPR028082">
    <property type="entry name" value="Peripla_BP_I"/>
</dbReference>
<evidence type="ECO:0000256" key="10">
    <source>
        <dbReference type="ARBA" id="ARBA00048679"/>
    </source>
</evidence>
<evidence type="ECO:0000313" key="15">
    <source>
        <dbReference type="Proteomes" id="UP001576780"/>
    </source>
</evidence>
<dbReference type="Gene3D" id="1.10.510.10">
    <property type="entry name" value="Transferase(Phosphotransferase) domain 1"/>
    <property type="match status" value="1"/>
</dbReference>
<protein>
    <recommendedName>
        <fullName evidence="2">non-specific serine/threonine protein kinase</fullName>
        <ecNumber evidence="2">2.7.11.1</ecNumber>
    </recommendedName>
</protein>
<feature type="domain" description="Protein kinase" evidence="13">
    <location>
        <begin position="10"/>
        <end position="282"/>
    </location>
</feature>
<evidence type="ECO:0000256" key="5">
    <source>
        <dbReference type="ARBA" id="ARBA00022729"/>
    </source>
</evidence>
<evidence type="ECO:0000256" key="2">
    <source>
        <dbReference type="ARBA" id="ARBA00012513"/>
    </source>
</evidence>
<keyword evidence="12" id="KW-0472">Membrane</keyword>
<dbReference type="Gene3D" id="3.40.50.2300">
    <property type="match status" value="2"/>
</dbReference>
<feature type="transmembrane region" description="Helical" evidence="12">
    <location>
        <begin position="296"/>
        <end position="321"/>
    </location>
</feature>
<dbReference type="CDD" id="cd14014">
    <property type="entry name" value="STKc_PknB_like"/>
    <property type="match status" value="1"/>
</dbReference>
<feature type="binding site" evidence="11">
    <location>
        <position position="41"/>
    </location>
    <ligand>
        <name>ATP</name>
        <dbReference type="ChEBI" id="CHEBI:30616"/>
    </ligand>
</feature>
<dbReference type="PANTHER" id="PTHR24363:SF0">
    <property type="entry name" value="SERINE_THREONINE KINASE LIKE DOMAIN CONTAINING 1"/>
    <property type="match status" value="1"/>
</dbReference>
<keyword evidence="3" id="KW-0723">Serine/threonine-protein kinase</keyword>
<keyword evidence="8 11" id="KW-0067">ATP-binding</keyword>
<dbReference type="PANTHER" id="PTHR24363">
    <property type="entry name" value="SERINE/THREONINE PROTEIN KINASE"/>
    <property type="match status" value="1"/>
</dbReference>
<evidence type="ECO:0000256" key="4">
    <source>
        <dbReference type="ARBA" id="ARBA00022679"/>
    </source>
</evidence>
<dbReference type="SUPFAM" id="SSF53822">
    <property type="entry name" value="Periplasmic binding protein-like I"/>
    <property type="match status" value="1"/>
</dbReference>
<dbReference type="PROSITE" id="PS00107">
    <property type="entry name" value="PROTEIN_KINASE_ATP"/>
    <property type="match status" value="1"/>
</dbReference>
<dbReference type="InterPro" id="IPR017441">
    <property type="entry name" value="Protein_kinase_ATP_BS"/>
</dbReference>
<dbReference type="SUPFAM" id="SSF56112">
    <property type="entry name" value="Protein kinase-like (PK-like)"/>
    <property type="match status" value="1"/>
</dbReference>
<keyword evidence="7" id="KW-0418">Kinase</keyword>
<dbReference type="RefSeq" id="WP_413280617.1">
    <property type="nucleotide sequence ID" value="NZ_JBHFNT010000245.1"/>
</dbReference>
<comment type="caution">
    <text evidence="14">The sequence shown here is derived from an EMBL/GenBank/DDBJ whole genome shotgun (WGS) entry which is preliminary data.</text>
</comment>
<name>A0ABV4WT92_9CYAN</name>
<dbReference type="EMBL" id="JBHFNT010000245">
    <property type="protein sequence ID" value="MFB2838297.1"/>
    <property type="molecule type" value="Genomic_DNA"/>
</dbReference>
<evidence type="ECO:0000256" key="7">
    <source>
        <dbReference type="ARBA" id="ARBA00022777"/>
    </source>
</evidence>
<accession>A0ABV4WT92</accession>
<evidence type="ECO:0000313" key="14">
    <source>
        <dbReference type="EMBL" id="MFB2838297.1"/>
    </source>
</evidence>
<proteinExistence type="inferred from homology"/>
<comment type="catalytic activity">
    <reaction evidence="10">
        <text>L-seryl-[protein] + ATP = O-phospho-L-seryl-[protein] + ADP + H(+)</text>
        <dbReference type="Rhea" id="RHEA:17989"/>
        <dbReference type="Rhea" id="RHEA-COMP:9863"/>
        <dbReference type="Rhea" id="RHEA-COMP:11604"/>
        <dbReference type="ChEBI" id="CHEBI:15378"/>
        <dbReference type="ChEBI" id="CHEBI:29999"/>
        <dbReference type="ChEBI" id="CHEBI:30616"/>
        <dbReference type="ChEBI" id="CHEBI:83421"/>
        <dbReference type="ChEBI" id="CHEBI:456216"/>
        <dbReference type="EC" id="2.7.11.1"/>
    </reaction>
</comment>
<gene>
    <name evidence="14" type="ORF">ACE1CA_27710</name>
</gene>
<dbReference type="InterPro" id="IPR000719">
    <property type="entry name" value="Prot_kinase_dom"/>
</dbReference>
<organism evidence="14 15">
    <name type="scientific">Floridaenema evergladense BLCC-F167</name>
    <dbReference type="NCBI Taxonomy" id="3153639"/>
    <lineage>
        <taxon>Bacteria</taxon>
        <taxon>Bacillati</taxon>
        <taxon>Cyanobacteriota</taxon>
        <taxon>Cyanophyceae</taxon>
        <taxon>Oscillatoriophycideae</taxon>
        <taxon>Aerosakkonematales</taxon>
        <taxon>Aerosakkonemataceae</taxon>
        <taxon>Floridanema</taxon>
        <taxon>Floridanema evergladense</taxon>
    </lineage>
</organism>
<evidence type="ECO:0000256" key="12">
    <source>
        <dbReference type="SAM" id="Phobius"/>
    </source>
</evidence>
<keyword evidence="12" id="KW-0812">Transmembrane</keyword>
<evidence type="ECO:0000256" key="3">
    <source>
        <dbReference type="ARBA" id="ARBA00022527"/>
    </source>
</evidence>
<comment type="catalytic activity">
    <reaction evidence="9">
        <text>L-threonyl-[protein] + ATP = O-phospho-L-threonyl-[protein] + ADP + H(+)</text>
        <dbReference type="Rhea" id="RHEA:46608"/>
        <dbReference type="Rhea" id="RHEA-COMP:11060"/>
        <dbReference type="Rhea" id="RHEA-COMP:11605"/>
        <dbReference type="ChEBI" id="CHEBI:15378"/>
        <dbReference type="ChEBI" id="CHEBI:30013"/>
        <dbReference type="ChEBI" id="CHEBI:30616"/>
        <dbReference type="ChEBI" id="CHEBI:61977"/>
        <dbReference type="ChEBI" id="CHEBI:456216"/>
        <dbReference type="EC" id="2.7.11.1"/>
    </reaction>
</comment>
<dbReference type="Proteomes" id="UP001576780">
    <property type="component" value="Unassembled WGS sequence"/>
</dbReference>